<organism evidence="2 3">
    <name type="scientific">Nocardioides hankookensis</name>
    <dbReference type="NCBI Taxonomy" id="443157"/>
    <lineage>
        <taxon>Bacteria</taxon>
        <taxon>Bacillati</taxon>
        <taxon>Actinomycetota</taxon>
        <taxon>Actinomycetes</taxon>
        <taxon>Propionibacteriales</taxon>
        <taxon>Nocardioidaceae</taxon>
        <taxon>Nocardioides</taxon>
    </lineage>
</organism>
<keyword evidence="1" id="KW-1133">Transmembrane helix</keyword>
<evidence type="ECO:0008006" key="4">
    <source>
        <dbReference type="Google" id="ProtNLM"/>
    </source>
</evidence>
<accession>A0ABW1LJV5</accession>
<dbReference type="Proteomes" id="UP001596135">
    <property type="component" value="Unassembled WGS sequence"/>
</dbReference>
<evidence type="ECO:0000313" key="3">
    <source>
        <dbReference type="Proteomes" id="UP001596135"/>
    </source>
</evidence>
<comment type="caution">
    <text evidence="2">The sequence shown here is derived from an EMBL/GenBank/DDBJ whole genome shotgun (WGS) entry which is preliminary data.</text>
</comment>
<proteinExistence type="predicted"/>
<gene>
    <name evidence="2" type="ORF">ACFPYL_14090</name>
</gene>
<reference evidence="3" key="1">
    <citation type="journal article" date="2019" name="Int. J. Syst. Evol. Microbiol.">
        <title>The Global Catalogue of Microorganisms (GCM) 10K type strain sequencing project: providing services to taxonomists for standard genome sequencing and annotation.</title>
        <authorList>
            <consortium name="The Broad Institute Genomics Platform"/>
            <consortium name="The Broad Institute Genome Sequencing Center for Infectious Disease"/>
            <person name="Wu L."/>
            <person name="Ma J."/>
        </authorList>
    </citation>
    <scope>NUCLEOTIDE SEQUENCE [LARGE SCALE GENOMIC DNA]</scope>
    <source>
        <strain evidence="3">CCUG 54522</strain>
    </source>
</reference>
<protein>
    <recommendedName>
        <fullName evidence="4">Integral membrane protein</fullName>
    </recommendedName>
</protein>
<feature type="transmembrane region" description="Helical" evidence="1">
    <location>
        <begin position="92"/>
        <end position="114"/>
    </location>
</feature>
<keyword evidence="1" id="KW-0472">Membrane</keyword>
<keyword evidence="1" id="KW-0812">Transmembrane</keyword>
<sequence>MESAALAERRTRPRRPWRWWAWTGLAVLTVVHTLVMAFAAVVEAYATKGSCNDPASLAALHEARVYLWVIVAISVLPWLTAALVAARTHRPWVRWLLPAPVVAVVPVLVLGSALQATPAEWTGGFCF</sequence>
<feature type="transmembrane region" description="Helical" evidence="1">
    <location>
        <begin position="65"/>
        <end position="85"/>
    </location>
</feature>
<dbReference type="EMBL" id="JBHSRJ010000004">
    <property type="protein sequence ID" value="MFC6044221.1"/>
    <property type="molecule type" value="Genomic_DNA"/>
</dbReference>
<dbReference type="RefSeq" id="WP_379155197.1">
    <property type="nucleotide sequence ID" value="NZ_JBHSRJ010000004.1"/>
</dbReference>
<feature type="transmembrane region" description="Helical" evidence="1">
    <location>
        <begin position="19"/>
        <end position="45"/>
    </location>
</feature>
<keyword evidence="3" id="KW-1185">Reference proteome</keyword>
<name>A0ABW1LJV5_9ACTN</name>
<evidence type="ECO:0000313" key="2">
    <source>
        <dbReference type="EMBL" id="MFC6044221.1"/>
    </source>
</evidence>
<evidence type="ECO:0000256" key="1">
    <source>
        <dbReference type="SAM" id="Phobius"/>
    </source>
</evidence>